<organism evidence="2 3">
    <name type="scientific">Carnegiea gigantea</name>
    <dbReference type="NCBI Taxonomy" id="171969"/>
    <lineage>
        <taxon>Eukaryota</taxon>
        <taxon>Viridiplantae</taxon>
        <taxon>Streptophyta</taxon>
        <taxon>Embryophyta</taxon>
        <taxon>Tracheophyta</taxon>
        <taxon>Spermatophyta</taxon>
        <taxon>Magnoliopsida</taxon>
        <taxon>eudicotyledons</taxon>
        <taxon>Gunneridae</taxon>
        <taxon>Pentapetalae</taxon>
        <taxon>Caryophyllales</taxon>
        <taxon>Cactineae</taxon>
        <taxon>Cactaceae</taxon>
        <taxon>Cactoideae</taxon>
        <taxon>Echinocereeae</taxon>
        <taxon>Carnegiea</taxon>
    </lineage>
</organism>
<proteinExistence type="predicted"/>
<dbReference type="Proteomes" id="UP001153076">
    <property type="component" value="Unassembled WGS sequence"/>
</dbReference>
<feature type="compositionally biased region" description="Polar residues" evidence="1">
    <location>
        <begin position="21"/>
        <end position="33"/>
    </location>
</feature>
<evidence type="ECO:0000313" key="3">
    <source>
        <dbReference type="Proteomes" id="UP001153076"/>
    </source>
</evidence>
<reference evidence="2" key="1">
    <citation type="submission" date="2022-04" db="EMBL/GenBank/DDBJ databases">
        <title>Carnegiea gigantea Genome sequencing and assembly v2.</title>
        <authorList>
            <person name="Copetti D."/>
            <person name="Sanderson M.J."/>
            <person name="Burquez A."/>
            <person name="Wojciechowski M.F."/>
        </authorList>
    </citation>
    <scope>NUCLEOTIDE SEQUENCE</scope>
    <source>
        <strain evidence="2">SGP5-SGP5p</strain>
        <tissue evidence="2">Aerial part</tissue>
    </source>
</reference>
<keyword evidence="3" id="KW-1185">Reference proteome</keyword>
<gene>
    <name evidence="2" type="ORF">Cgig2_003464</name>
</gene>
<comment type="caution">
    <text evidence="2">The sequence shown here is derived from an EMBL/GenBank/DDBJ whole genome shotgun (WGS) entry which is preliminary data.</text>
</comment>
<sequence length="153" mass="17545">MALDKPRNTALPHANRPKVPTGSSMKRSASNESSMRRNLKRPALGDDIEEQDAIFRPWRDLSNPQDNINEEYEVYIELFFSPFSTAQPSHLFCYTYKFGNLISFDVEGLSEISPMKVYQTLSADPNSARAFLTCPVARLELWLKVKFGNEFFE</sequence>
<feature type="region of interest" description="Disordered" evidence="1">
    <location>
        <begin position="1"/>
        <end position="48"/>
    </location>
</feature>
<dbReference type="AlphaFoldDB" id="A0A9Q1KBZ5"/>
<evidence type="ECO:0000313" key="2">
    <source>
        <dbReference type="EMBL" id="KAJ8440139.1"/>
    </source>
</evidence>
<protein>
    <submittedName>
        <fullName evidence="2">Uncharacterized protein</fullName>
    </submittedName>
</protein>
<dbReference type="EMBL" id="JAKOGI010000197">
    <property type="protein sequence ID" value="KAJ8440139.1"/>
    <property type="molecule type" value="Genomic_DNA"/>
</dbReference>
<dbReference type="OrthoDB" id="1834945at2759"/>
<evidence type="ECO:0000256" key="1">
    <source>
        <dbReference type="SAM" id="MobiDB-lite"/>
    </source>
</evidence>
<accession>A0A9Q1KBZ5</accession>
<name>A0A9Q1KBZ5_9CARY</name>